<dbReference type="Gene3D" id="1.10.840.10">
    <property type="entry name" value="Ras guanine-nucleotide exchange factors catalytic domain"/>
    <property type="match status" value="1"/>
</dbReference>
<dbReference type="GO" id="GO:0005085">
    <property type="term" value="F:guanyl-nucleotide exchange factor activity"/>
    <property type="evidence" value="ECO:0007669"/>
    <property type="project" value="UniProtKB-KW"/>
</dbReference>
<feature type="compositionally biased region" description="Polar residues" evidence="3">
    <location>
        <begin position="662"/>
        <end position="671"/>
    </location>
</feature>
<dbReference type="InterPro" id="IPR001895">
    <property type="entry name" value="RASGEF_cat_dom"/>
</dbReference>
<dbReference type="PROSITE" id="PS50009">
    <property type="entry name" value="RASGEF_CAT"/>
    <property type="match status" value="1"/>
</dbReference>
<dbReference type="STRING" id="13706.A0A1X2HEA9"/>
<dbReference type="InParanoid" id="A0A1X2HEA9"/>
<evidence type="ECO:0000259" key="4">
    <source>
        <dbReference type="PROSITE" id="PS50009"/>
    </source>
</evidence>
<feature type="region of interest" description="Disordered" evidence="3">
    <location>
        <begin position="94"/>
        <end position="130"/>
    </location>
</feature>
<feature type="compositionally biased region" description="Basic and acidic residues" evidence="3">
    <location>
        <begin position="1"/>
        <end position="16"/>
    </location>
</feature>
<feature type="compositionally biased region" description="Basic and acidic residues" evidence="3">
    <location>
        <begin position="642"/>
        <end position="657"/>
    </location>
</feature>
<dbReference type="InterPro" id="IPR023578">
    <property type="entry name" value="Ras_GEF_dom_sf"/>
</dbReference>
<protein>
    <submittedName>
        <fullName evidence="5">Ras guanine nucleotide exchange factor domain-containing protein</fullName>
    </submittedName>
</protein>
<dbReference type="Proteomes" id="UP000242180">
    <property type="component" value="Unassembled WGS sequence"/>
</dbReference>
<feature type="compositionally biased region" description="Low complexity" evidence="3">
    <location>
        <begin position="43"/>
        <end position="62"/>
    </location>
</feature>
<dbReference type="OrthoDB" id="546434at2759"/>
<dbReference type="SMART" id="SM00147">
    <property type="entry name" value="RasGEF"/>
    <property type="match status" value="1"/>
</dbReference>
<feature type="compositionally biased region" description="Acidic residues" evidence="3">
    <location>
        <begin position="95"/>
        <end position="110"/>
    </location>
</feature>
<keyword evidence="6" id="KW-1185">Reference proteome</keyword>
<dbReference type="InterPro" id="IPR036964">
    <property type="entry name" value="RASGEF_cat_dom_sf"/>
</dbReference>
<evidence type="ECO:0000256" key="3">
    <source>
        <dbReference type="SAM" id="MobiDB-lite"/>
    </source>
</evidence>
<feature type="domain" description="Ras-GEF" evidence="4">
    <location>
        <begin position="256"/>
        <end position="517"/>
    </location>
</feature>
<keyword evidence="1 2" id="KW-0344">Guanine-nucleotide releasing factor</keyword>
<organism evidence="5 6">
    <name type="scientific">Syncephalastrum racemosum</name>
    <name type="common">Filamentous fungus</name>
    <dbReference type="NCBI Taxonomy" id="13706"/>
    <lineage>
        <taxon>Eukaryota</taxon>
        <taxon>Fungi</taxon>
        <taxon>Fungi incertae sedis</taxon>
        <taxon>Mucoromycota</taxon>
        <taxon>Mucoromycotina</taxon>
        <taxon>Mucoromycetes</taxon>
        <taxon>Mucorales</taxon>
        <taxon>Syncephalastraceae</taxon>
        <taxon>Syncephalastrum</taxon>
    </lineage>
</organism>
<evidence type="ECO:0000313" key="6">
    <source>
        <dbReference type="Proteomes" id="UP000242180"/>
    </source>
</evidence>
<proteinExistence type="predicted"/>
<feature type="region of interest" description="Disordered" evidence="3">
    <location>
        <begin position="557"/>
        <end position="578"/>
    </location>
</feature>
<dbReference type="AlphaFoldDB" id="A0A1X2HEA9"/>
<evidence type="ECO:0000313" key="5">
    <source>
        <dbReference type="EMBL" id="ORY97240.1"/>
    </source>
</evidence>
<gene>
    <name evidence="5" type="ORF">BCR43DRAFT_233647</name>
</gene>
<evidence type="ECO:0000256" key="2">
    <source>
        <dbReference type="PROSITE-ProRule" id="PRU00168"/>
    </source>
</evidence>
<dbReference type="SUPFAM" id="SSF48366">
    <property type="entry name" value="Ras GEF"/>
    <property type="match status" value="1"/>
</dbReference>
<dbReference type="GO" id="GO:0005886">
    <property type="term" value="C:plasma membrane"/>
    <property type="evidence" value="ECO:0007669"/>
    <property type="project" value="TreeGrafter"/>
</dbReference>
<dbReference type="GO" id="GO:0007265">
    <property type="term" value="P:Ras protein signal transduction"/>
    <property type="evidence" value="ECO:0007669"/>
    <property type="project" value="TreeGrafter"/>
</dbReference>
<evidence type="ECO:0000256" key="1">
    <source>
        <dbReference type="ARBA" id="ARBA00022658"/>
    </source>
</evidence>
<comment type="caution">
    <text evidence="5">The sequence shown here is derived from an EMBL/GenBank/DDBJ whole genome shotgun (WGS) entry which is preliminary data.</text>
</comment>
<dbReference type="Pfam" id="PF00617">
    <property type="entry name" value="RasGEF"/>
    <property type="match status" value="1"/>
</dbReference>
<dbReference type="InterPro" id="IPR008937">
    <property type="entry name" value="Ras-like_GEF"/>
</dbReference>
<feature type="region of interest" description="Disordered" evidence="3">
    <location>
        <begin position="1"/>
        <end position="71"/>
    </location>
</feature>
<name>A0A1X2HEA9_SYNRA</name>
<dbReference type="PANTHER" id="PTHR23113:SF368">
    <property type="entry name" value="CELL DIVISION CONTROL PROTEIN 25"/>
    <property type="match status" value="1"/>
</dbReference>
<feature type="region of interest" description="Disordered" evidence="3">
    <location>
        <begin position="641"/>
        <end position="671"/>
    </location>
</feature>
<dbReference type="EMBL" id="MCGN01000004">
    <property type="protein sequence ID" value="ORY97240.1"/>
    <property type="molecule type" value="Genomic_DNA"/>
</dbReference>
<dbReference type="PANTHER" id="PTHR23113">
    <property type="entry name" value="GUANINE NUCLEOTIDE EXCHANGE FACTOR"/>
    <property type="match status" value="1"/>
</dbReference>
<accession>A0A1X2HEA9</accession>
<sequence>MAQDVAHKRSTTEKKRSIPPPVPPKPVSMQRRFSDPPQDDSDAFSTSSSPSMTTGHGHNNSSSGGGGGLWRKAKPVVAPLLSLKALQPRIIESFYDTDDDDDENEDDAEEERNQTSKPIAPSSPLNPLSAFRTFLSPANLQSAAPSPEDDLVLMATGTIDPQCLVTAHTHDSLAQPRAAENVPKIPQAPLLMIYTSLQQKLADLEDRRKRQPHKSKADTRAMATMMTAEAEVKASLNKVRGIHMSATTVPTILQFPPVLIAYQLTLIDSAIFRHIHPTALTQHSPKSPHPAIVASTDFFNYLTRVIEHSILLQQEASARAQHINHWVKVAYKCHELRNFQTLKAIVAALGTPPVQRLKRSWAFVPKKAMGRLESMTELMSERSNYARYREKLLSLSQRDETIIMREPIVPYLGLFMHDATYIGSTAYGHPRMADLLTLLGNLQKHPPYSAILPPFCLKDLNKNKKRKLSLTPGTSEKSGGAELSVEMQQCLVTQYLLTRSWVSEKSVDELSLLREPTSNKYSNTSSANHPISGGSIRTLEGSSALWSSSGCLSLSSASNSSSRPTSLEEEEEPRLPQQQSKFWMFGRKSIDNAYPTSNAGVTITTPPSTALPSHLLEKRLSRHFSFEDLDRRQPLLFRRKKWESSRSSLDEDDRRNSLDISFISSSPHPLD</sequence>
<reference evidence="5 6" key="1">
    <citation type="submission" date="2016-07" db="EMBL/GenBank/DDBJ databases">
        <title>Pervasive Adenine N6-methylation of Active Genes in Fungi.</title>
        <authorList>
            <consortium name="DOE Joint Genome Institute"/>
            <person name="Mondo S.J."/>
            <person name="Dannebaum R.O."/>
            <person name="Kuo R.C."/>
            <person name="Labutti K."/>
            <person name="Haridas S."/>
            <person name="Kuo A."/>
            <person name="Salamov A."/>
            <person name="Ahrendt S.R."/>
            <person name="Lipzen A."/>
            <person name="Sullivan W."/>
            <person name="Andreopoulos W.B."/>
            <person name="Clum A."/>
            <person name="Lindquist E."/>
            <person name="Daum C."/>
            <person name="Ramamoorthy G.K."/>
            <person name="Gryganskyi A."/>
            <person name="Culley D."/>
            <person name="Magnuson J.K."/>
            <person name="James T.Y."/>
            <person name="O'Malley M.A."/>
            <person name="Stajich J.E."/>
            <person name="Spatafora J.W."/>
            <person name="Visel A."/>
            <person name="Grigoriev I.V."/>
        </authorList>
    </citation>
    <scope>NUCLEOTIDE SEQUENCE [LARGE SCALE GENOMIC DNA]</scope>
    <source>
        <strain evidence="5 6">NRRL 2496</strain>
    </source>
</reference>